<dbReference type="KEGG" id="gms:SOIL9_07930"/>
<feature type="region of interest" description="Disordered" evidence="1">
    <location>
        <begin position="1"/>
        <end position="23"/>
    </location>
</feature>
<protein>
    <submittedName>
        <fullName evidence="2">Uncharacterized protein</fullName>
    </submittedName>
</protein>
<organism evidence="2 3">
    <name type="scientific">Gemmata massiliana</name>
    <dbReference type="NCBI Taxonomy" id="1210884"/>
    <lineage>
        <taxon>Bacteria</taxon>
        <taxon>Pseudomonadati</taxon>
        <taxon>Planctomycetota</taxon>
        <taxon>Planctomycetia</taxon>
        <taxon>Gemmatales</taxon>
        <taxon>Gemmataceae</taxon>
        <taxon>Gemmata</taxon>
    </lineage>
</organism>
<name>A0A6P2D8M7_9BACT</name>
<evidence type="ECO:0000256" key="1">
    <source>
        <dbReference type="SAM" id="MobiDB-lite"/>
    </source>
</evidence>
<keyword evidence="3" id="KW-1185">Reference proteome</keyword>
<sequence>MGNLCESPHPQKTGHRMSKNYPCTKRSPRALLIAVE</sequence>
<gene>
    <name evidence="2" type="ORF">SOIL9_07930</name>
</gene>
<reference evidence="2 3" key="1">
    <citation type="submission" date="2019-05" db="EMBL/GenBank/DDBJ databases">
        <authorList>
            <consortium name="Science for Life Laboratories"/>
        </authorList>
    </citation>
    <scope>NUCLEOTIDE SEQUENCE [LARGE SCALE GENOMIC DNA]</scope>
    <source>
        <strain evidence="2">Soil9</strain>
    </source>
</reference>
<proteinExistence type="predicted"/>
<evidence type="ECO:0000313" key="3">
    <source>
        <dbReference type="Proteomes" id="UP000464178"/>
    </source>
</evidence>
<dbReference type="AlphaFoldDB" id="A0A6P2D8M7"/>
<dbReference type="Proteomes" id="UP000464178">
    <property type="component" value="Chromosome"/>
</dbReference>
<dbReference type="EMBL" id="LR593886">
    <property type="protein sequence ID" value="VTR97293.1"/>
    <property type="molecule type" value="Genomic_DNA"/>
</dbReference>
<evidence type="ECO:0000313" key="2">
    <source>
        <dbReference type="EMBL" id="VTR97293.1"/>
    </source>
</evidence>
<accession>A0A6P2D8M7</accession>